<evidence type="ECO:0000313" key="2">
    <source>
        <dbReference type="EMBL" id="OWP01378.1"/>
    </source>
</evidence>
<dbReference type="PANTHER" id="PTHR12652:SF25">
    <property type="entry name" value="MICROBODY (PEROXISOME) PROLIFERATION PROTEIN PEROXIN 11C (EUROFUNG)"/>
    <property type="match status" value="1"/>
</dbReference>
<proteinExistence type="predicted"/>
<evidence type="ECO:0008006" key="4">
    <source>
        <dbReference type="Google" id="ProtNLM"/>
    </source>
</evidence>
<evidence type="ECO:0000256" key="1">
    <source>
        <dbReference type="SAM" id="MobiDB-lite"/>
    </source>
</evidence>
<dbReference type="PANTHER" id="PTHR12652">
    <property type="entry name" value="PEROXISOMAL BIOGENESIS FACTOR 11"/>
    <property type="match status" value="1"/>
</dbReference>
<dbReference type="Proteomes" id="UP000242519">
    <property type="component" value="Unassembled WGS sequence"/>
</dbReference>
<dbReference type="EMBL" id="MZNU01000279">
    <property type="protein sequence ID" value="OWP01378.1"/>
    <property type="molecule type" value="Genomic_DNA"/>
</dbReference>
<keyword evidence="3" id="KW-1185">Reference proteome</keyword>
<feature type="region of interest" description="Disordered" evidence="1">
    <location>
        <begin position="1"/>
        <end position="21"/>
    </location>
</feature>
<name>A0A218Z0A5_9HELO</name>
<dbReference type="OrthoDB" id="10005898at2759"/>
<reference evidence="2 3" key="1">
    <citation type="submission" date="2017-04" db="EMBL/GenBank/DDBJ databases">
        <title>Draft genome sequence of Marssonina coronaria NL1: causal agent of apple blotch.</title>
        <authorList>
            <person name="Cheng Q."/>
        </authorList>
    </citation>
    <scope>NUCLEOTIDE SEQUENCE [LARGE SCALE GENOMIC DNA]</scope>
    <source>
        <strain evidence="2 3">NL1</strain>
    </source>
</reference>
<dbReference type="AlphaFoldDB" id="A0A218Z0A5"/>
<sequence length="286" mass="31474">MSDISGPPAADRSTSKATPPPPTLKTLRTWLPVYLSKTDQTLSRLSNILASPSQTDALLLTIGYSSLLVSSLLANISLPRIRLQALSLIEKAINLPLGKPLSISTSEILPSLLLITSQRLKAFSALISDFRIFVRLWGLVSLYTWGRSTWTQGGGDSIARGIAAAQVLINIAFQYLENGAYLASKGVLGWSGEKQGRAWVWSSRFWAAHVGLEFVRLGRERVVRGKGGKKEEEGWWRELVVNAAYAPLTIHWSLKKGLMSELWVGVFGSVVGVVKMREIWRQSAET</sequence>
<accession>A0A218Z0A5</accession>
<organism evidence="2 3">
    <name type="scientific">Diplocarpon coronariae</name>
    <dbReference type="NCBI Taxonomy" id="2795749"/>
    <lineage>
        <taxon>Eukaryota</taxon>
        <taxon>Fungi</taxon>
        <taxon>Dikarya</taxon>
        <taxon>Ascomycota</taxon>
        <taxon>Pezizomycotina</taxon>
        <taxon>Leotiomycetes</taxon>
        <taxon>Helotiales</taxon>
        <taxon>Drepanopezizaceae</taxon>
        <taxon>Diplocarpon</taxon>
    </lineage>
</organism>
<dbReference type="STRING" id="503106.A0A218Z0A5"/>
<comment type="caution">
    <text evidence="2">The sequence shown here is derived from an EMBL/GenBank/DDBJ whole genome shotgun (WGS) entry which is preliminary data.</text>
</comment>
<dbReference type="InParanoid" id="A0A218Z0A5"/>
<evidence type="ECO:0000313" key="3">
    <source>
        <dbReference type="Proteomes" id="UP000242519"/>
    </source>
</evidence>
<protein>
    <recommendedName>
        <fullName evidence="4">Peroxin 11C</fullName>
    </recommendedName>
</protein>
<gene>
    <name evidence="2" type="ORF">B2J93_2788</name>
</gene>